<accession>A0ABZ0X4U0</accession>
<dbReference type="Pfam" id="PF07311">
    <property type="entry name" value="Dodecin"/>
    <property type="match status" value="1"/>
</dbReference>
<protein>
    <submittedName>
        <fullName evidence="1">Dodecin family protein</fullName>
    </submittedName>
</protein>
<dbReference type="PANTHER" id="PTHR39324">
    <property type="entry name" value="CALCIUM DODECIN"/>
    <property type="match status" value="1"/>
</dbReference>
<dbReference type="Proteomes" id="UP001324185">
    <property type="component" value="Chromosome"/>
</dbReference>
<evidence type="ECO:0000313" key="1">
    <source>
        <dbReference type="EMBL" id="WQG85626.1"/>
    </source>
</evidence>
<keyword evidence="2" id="KW-1185">Reference proteome</keyword>
<dbReference type="RefSeq" id="WP_018623618.1">
    <property type="nucleotide sequence ID" value="NZ_CP140158.1"/>
</dbReference>
<dbReference type="SUPFAM" id="SSF89807">
    <property type="entry name" value="Dodecin-like"/>
    <property type="match status" value="1"/>
</dbReference>
<dbReference type="Gene3D" id="3.30.1660.10">
    <property type="entry name" value="Flavin-binding protein dodecin"/>
    <property type="match status" value="1"/>
</dbReference>
<gene>
    <name evidence="1" type="ORF">SR900_01785</name>
</gene>
<sequence>MSVAKVTEIIADSAESFEDAVRKGIRRANKTLDQVKAAWVKEQQVVIKDGEVESFRVVMKVTFLLKD</sequence>
<evidence type="ECO:0000313" key="2">
    <source>
        <dbReference type="Proteomes" id="UP001324185"/>
    </source>
</evidence>
<dbReference type="InterPro" id="IPR025543">
    <property type="entry name" value="Dodecin-like"/>
</dbReference>
<dbReference type="EMBL" id="CP140158">
    <property type="protein sequence ID" value="WQG85626.1"/>
    <property type="molecule type" value="Genomic_DNA"/>
</dbReference>
<dbReference type="InterPro" id="IPR036694">
    <property type="entry name" value="Dodecin-like_sf"/>
</dbReference>
<dbReference type="PANTHER" id="PTHR39324:SF1">
    <property type="entry name" value="CALCIUM DODECIN"/>
    <property type="match status" value="1"/>
</dbReference>
<reference evidence="1 2" key="1">
    <citation type="submission" date="2023-11" db="EMBL/GenBank/DDBJ databases">
        <title>MicrobeMod: A computational toolkit for identifying prokaryotic methylation and restriction-modification with nanopore sequencing.</title>
        <authorList>
            <person name="Crits-Christoph A."/>
            <person name="Kang S.C."/>
            <person name="Lee H."/>
            <person name="Ostrov N."/>
        </authorList>
    </citation>
    <scope>NUCLEOTIDE SEQUENCE [LARGE SCALE GENOMIC DNA]</scope>
    <source>
        <strain evidence="1 2">DSMZ 16071</strain>
    </source>
</reference>
<proteinExistence type="predicted"/>
<name>A0ABZ0X4U0_9GAMM</name>
<dbReference type="InterPro" id="IPR009923">
    <property type="entry name" value="Dodecin"/>
</dbReference>
<organism evidence="1 2">
    <name type="scientific">Kangiella aquimarina</name>
    <dbReference type="NCBI Taxonomy" id="261965"/>
    <lineage>
        <taxon>Bacteria</taxon>
        <taxon>Pseudomonadati</taxon>
        <taxon>Pseudomonadota</taxon>
        <taxon>Gammaproteobacteria</taxon>
        <taxon>Kangiellales</taxon>
        <taxon>Kangiellaceae</taxon>
        <taxon>Kangiella</taxon>
    </lineage>
</organism>